<dbReference type="Gene3D" id="3.20.20.60">
    <property type="entry name" value="Phosphoenolpyruvate-binding domains"/>
    <property type="match status" value="1"/>
</dbReference>
<evidence type="ECO:0000256" key="3">
    <source>
        <dbReference type="ARBA" id="ARBA00023239"/>
    </source>
</evidence>
<dbReference type="InterPro" id="IPR005000">
    <property type="entry name" value="Aldolase/citrate-lyase_domain"/>
</dbReference>
<evidence type="ECO:0000259" key="4">
    <source>
        <dbReference type="Pfam" id="PF03328"/>
    </source>
</evidence>
<evidence type="ECO:0000313" key="5">
    <source>
        <dbReference type="EMBL" id="PQO30153.1"/>
    </source>
</evidence>
<dbReference type="EMBL" id="PUIB01000021">
    <property type="protein sequence ID" value="PQO30153.1"/>
    <property type="molecule type" value="Genomic_DNA"/>
</dbReference>
<name>A0A2S8FDA8_9BACT</name>
<comment type="similarity">
    <text evidence="1">Belongs to the HpcH/HpaI aldolase family.</text>
</comment>
<dbReference type="EMBL" id="PUHZ01000024">
    <property type="protein sequence ID" value="PQO43204.1"/>
    <property type="molecule type" value="Genomic_DNA"/>
</dbReference>
<reference evidence="7 8" key="1">
    <citation type="submission" date="2018-02" db="EMBL/GenBank/DDBJ databases">
        <title>Comparative genomes isolates from brazilian mangrove.</title>
        <authorList>
            <person name="Araujo J.E."/>
            <person name="Taketani R.G."/>
            <person name="Silva M.C.P."/>
            <person name="Loureco M.V."/>
            <person name="Andreote F.D."/>
        </authorList>
    </citation>
    <scope>NUCLEOTIDE SEQUENCE [LARGE SCALE GENOMIC DNA]</scope>
    <source>
        <strain evidence="5 8">NAP PRIS-MGV</strain>
        <strain evidence="6 7">Nap-Phe MGV</strain>
    </source>
</reference>
<dbReference type="PANTHER" id="PTHR30502:SF0">
    <property type="entry name" value="PHOSPHOENOLPYRUVATE CARBOXYLASE FAMILY PROTEIN"/>
    <property type="match status" value="1"/>
</dbReference>
<keyword evidence="2" id="KW-0479">Metal-binding</keyword>
<dbReference type="AlphaFoldDB" id="A0A2S8FDA8"/>
<evidence type="ECO:0000313" key="7">
    <source>
        <dbReference type="Proteomes" id="UP000237819"/>
    </source>
</evidence>
<gene>
    <name evidence="6" type="ORF">C5Y93_26245</name>
    <name evidence="5" type="ORF">C5Y98_21635</name>
</gene>
<dbReference type="OrthoDB" id="86160at2"/>
<dbReference type="PANTHER" id="PTHR30502">
    <property type="entry name" value="2-KETO-3-DEOXY-L-RHAMNONATE ALDOLASE"/>
    <property type="match status" value="1"/>
</dbReference>
<dbReference type="RefSeq" id="WP_105338417.1">
    <property type="nucleotide sequence ID" value="NZ_PUHZ01000024.1"/>
</dbReference>
<dbReference type="InterPro" id="IPR050251">
    <property type="entry name" value="HpcH-HpaI_aldolase"/>
</dbReference>
<dbReference type="Proteomes" id="UP000237819">
    <property type="component" value="Unassembled WGS sequence"/>
</dbReference>
<dbReference type="GO" id="GO:0016832">
    <property type="term" value="F:aldehyde-lyase activity"/>
    <property type="evidence" value="ECO:0007669"/>
    <property type="project" value="TreeGrafter"/>
</dbReference>
<evidence type="ECO:0000313" key="8">
    <source>
        <dbReference type="Proteomes" id="UP000239388"/>
    </source>
</evidence>
<accession>A0A2S8FDA8</accession>
<protein>
    <submittedName>
        <fullName evidence="5">Aldolase</fullName>
    </submittedName>
</protein>
<dbReference type="Proteomes" id="UP000239388">
    <property type="component" value="Unassembled WGS sequence"/>
</dbReference>
<dbReference type="GO" id="GO:0005737">
    <property type="term" value="C:cytoplasm"/>
    <property type="evidence" value="ECO:0007669"/>
    <property type="project" value="TreeGrafter"/>
</dbReference>
<dbReference type="InterPro" id="IPR015813">
    <property type="entry name" value="Pyrv/PenolPyrv_kinase-like_dom"/>
</dbReference>
<evidence type="ECO:0000313" key="6">
    <source>
        <dbReference type="EMBL" id="PQO43204.1"/>
    </source>
</evidence>
<proteinExistence type="inferred from homology"/>
<organism evidence="5 8">
    <name type="scientific">Blastopirellula marina</name>
    <dbReference type="NCBI Taxonomy" id="124"/>
    <lineage>
        <taxon>Bacteria</taxon>
        <taxon>Pseudomonadati</taxon>
        <taxon>Planctomycetota</taxon>
        <taxon>Planctomycetia</taxon>
        <taxon>Pirellulales</taxon>
        <taxon>Pirellulaceae</taxon>
        <taxon>Blastopirellula</taxon>
    </lineage>
</organism>
<evidence type="ECO:0000256" key="1">
    <source>
        <dbReference type="ARBA" id="ARBA00005568"/>
    </source>
</evidence>
<comment type="caution">
    <text evidence="5">The sequence shown here is derived from an EMBL/GenBank/DDBJ whole genome shotgun (WGS) entry which is preliminary data.</text>
</comment>
<keyword evidence="3" id="KW-0456">Lyase</keyword>
<dbReference type="SUPFAM" id="SSF51621">
    <property type="entry name" value="Phosphoenolpyruvate/pyruvate domain"/>
    <property type="match status" value="1"/>
</dbReference>
<feature type="domain" description="HpcH/HpaI aldolase/citrate lyase" evidence="4">
    <location>
        <begin position="22"/>
        <end position="238"/>
    </location>
</feature>
<dbReference type="InterPro" id="IPR040442">
    <property type="entry name" value="Pyrv_kinase-like_dom_sf"/>
</dbReference>
<dbReference type="GO" id="GO:0046872">
    <property type="term" value="F:metal ion binding"/>
    <property type="evidence" value="ECO:0007669"/>
    <property type="project" value="UniProtKB-KW"/>
</dbReference>
<dbReference type="Pfam" id="PF03328">
    <property type="entry name" value="HpcH_HpaI"/>
    <property type="match status" value="1"/>
</dbReference>
<evidence type="ECO:0000256" key="2">
    <source>
        <dbReference type="ARBA" id="ARBA00022723"/>
    </source>
</evidence>
<sequence>MRRSKVLAKLQEDAPAFGTALHLNSPDVYEMTALMGFDAIWIDMEHHATSMESAVNLFRAARAGGADIVARPAKGEYMRMARMLEAGANGIMYPRCCSAAEAAEVVQWMKFAPEGKRGCDASGPDVPYLLTPLTEYLQTANQETFLIIQLEDPESLAHAEEIAAVPGVDMLMLGPGDFSILAGVPGQFDHPLVLEAQETVIQACRNAGKPWAATCSSIAKAKEYADQGARLLFHGCDIVFVKQALDQIKAEIAETFDKPARLPLGNGSAKHYQEAR</sequence>